<reference evidence="2 3" key="1">
    <citation type="journal article" date="2015" name="Genome Announc.">
        <title>Draft Genome Sequence and Gene Annotation of the Entomopathogenic Fungus Verticillium hemipterigenum.</title>
        <authorList>
            <person name="Horn F."/>
            <person name="Habel A."/>
            <person name="Scharf D.H."/>
            <person name="Dworschak J."/>
            <person name="Brakhage A.A."/>
            <person name="Guthke R."/>
            <person name="Hertweck C."/>
            <person name="Linde J."/>
        </authorList>
    </citation>
    <scope>NUCLEOTIDE SEQUENCE [LARGE SCALE GENOMIC DNA]</scope>
</reference>
<sequence length="195" mass="20214">MKISYLALTSLAAAATSDSDNRPHILNSDVQITEGKEFTLQFDNCPSGCTIILRKYISDQKQTDFKTLTTKTTGDSFSFTPKDIPSDTYNFYIVNNANKTLENFSDHFPYKGTATSTTTDASSSAATPIPSTTDLGDVSITMTSTRATNTGVGSSKGSPTASATAPGNGISIVGVSPLVVVAGAAAAAAAAFALF</sequence>
<evidence type="ECO:0008006" key="4">
    <source>
        <dbReference type="Google" id="ProtNLM"/>
    </source>
</evidence>
<proteinExistence type="predicted"/>
<evidence type="ECO:0000313" key="2">
    <source>
        <dbReference type="EMBL" id="CEJ94665.1"/>
    </source>
</evidence>
<evidence type="ECO:0000256" key="1">
    <source>
        <dbReference type="SAM" id="Phobius"/>
    </source>
</evidence>
<protein>
    <recommendedName>
        <fullName evidence="4">Extracellular matrix protein</fullName>
    </recommendedName>
</protein>
<keyword evidence="1" id="KW-1133">Transmembrane helix</keyword>
<keyword evidence="1" id="KW-0812">Transmembrane</keyword>
<dbReference type="Proteomes" id="UP000039046">
    <property type="component" value="Unassembled WGS sequence"/>
</dbReference>
<gene>
    <name evidence="2" type="ORF">VHEMI10182</name>
</gene>
<keyword evidence="3" id="KW-1185">Reference proteome</keyword>
<dbReference type="AlphaFoldDB" id="A0A0A1TRH2"/>
<dbReference type="EMBL" id="CDHN01000007">
    <property type="protein sequence ID" value="CEJ94665.1"/>
    <property type="molecule type" value="Genomic_DNA"/>
</dbReference>
<accession>A0A0A1TRH2</accession>
<dbReference type="STRING" id="1531966.A0A0A1TRH2"/>
<keyword evidence="1" id="KW-0472">Membrane</keyword>
<name>A0A0A1TRH2_9HYPO</name>
<organism evidence="2 3">
    <name type="scientific">[Torrubiella] hemipterigena</name>
    <dbReference type="NCBI Taxonomy" id="1531966"/>
    <lineage>
        <taxon>Eukaryota</taxon>
        <taxon>Fungi</taxon>
        <taxon>Dikarya</taxon>
        <taxon>Ascomycota</taxon>
        <taxon>Pezizomycotina</taxon>
        <taxon>Sordariomycetes</taxon>
        <taxon>Hypocreomycetidae</taxon>
        <taxon>Hypocreales</taxon>
        <taxon>Clavicipitaceae</taxon>
        <taxon>Clavicipitaceae incertae sedis</taxon>
        <taxon>'Torrubiella' clade</taxon>
    </lineage>
</organism>
<evidence type="ECO:0000313" key="3">
    <source>
        <dbReference type="Proteomes" id="UP000039046"/>
    </source>
</evidence>
<feature type="transmembrane region" description="Helical" evidence="1">
    <location>
        <begin position="170"/>
        <end position="194"/>
    </location>
</feature>
<dbReference type="HOGENOM" id="CLU_065618_0_0_1"/>
<dbReference type="OrthoDB" id="5589325at2759"/>